<dbReference type="Pfam" id="PF04195">
    <property type="entry name" value="Transposase_28"/>
    <property type="match status" value="1"/>
</dbReference>
<accession>A0A371I0J1</accession>
<evidence type="ECO:0000259" key="2">
    <source>
        <dbReference type="Pfam" id="PF04195"/>
    </source>
</evidence>
<reference evidence="3" key="1">
    <citation type="submission" date="2018-05" db="EMBL/GenBank/DDBJ databases">
        <title>Draft genome of Mucuna pruriens seed.</title>
        <authorList>
            <person name="Nnadi N.E."/>
            <person name="Vos R."/>
            <person name="Hasami M.H."/>
            <person name="Devisetty U.K."/>
            <person name="Aguiy J.C."/>
        </authorList>
    </citation>
    <scope>NUCLEOTIDE SEQUENCE [LARGE SCALE GENOMIC DNA]</scope>
    <source>
        <strain evidence="3">JCA_2017</strain>
    </source>
</reference>
<organism evidence="3 4">
    <name type="scientific">Mucuna pruriens</name>
    <name type="common">Velvet bean</name>
    <name type="synonym">Dolichos pruriens</name>
    <dbReference type="NCBI Taxonomy" id="157652"/>
    <lineage>
        <taxon>Eukaryota</taxon>
        <taxon>Viridiplantae</taxon>
        <taxon>Streptophyta</taxon>
        <taxon>Embryophyta</taxon>
        <taxon>Tracheophyta</taxon>
        <taxon>Spermatophyta</taxon>
        <taxon>Magnoliopsida</taxon>
        <taxon>eudicotyledons</taxon>
        <taxon>Gunneridae</taxon>
        <taxon>Pentapetalae</taxon>
        <taxon>rosids</taxon>
        <taxon>fabids</taxon>
        <taxon>Fabales</taxon>
        <taxon>Fabaceae</taxon>
        <taxon>Papilionoideae</taxon>
        <taxon>50 kb inversion clade</taxon>
        <taxon>NPAAA clade</taxon>
        <taxon>indigoferoid/millettioid clade</taxon>
        <taxon>Phaseoleae</taxon>
        <taxon>Mucuna</taxon>
    </lineage>
</organism>
<dbReference type="OrthoDB" id="1750920at2759"/>
<dbReference type="PANTHER" id="PTHR31099">
    <property type="entry name" value="OS06G0165300 PROTEIN"/>
    <property type="match status" value="1"/>
</dbReference>
<feature type="compositionally biased region" description="Polar residues" evidence="1">
    <location>
        <begin position="1"/>
        <end position="21"/>
    </location>
</feature>
<feature type="non-terminal residue" evidence="3">
    <location>
        <position position="1"/>
    </location>
</feature>
<feature type="domain" description="Transposase (putative) gypsy type" evidence="2">
    <location>
        <begin position="106"/>
        <end position="161"/>
    </location>
</feature>
<evidence type="ECO:0000256" key="1">
    <source>
        <dbReference type="SAM" id="MobiDB-lite"/>
    </source>
</evidence>
<dbReference type="EMBL" id="QJKJ01001256">
    <property type="protein sequence ID" value="RDY08529.1"/>
    <property type="molecule type" value="Genomic_DNA"/>
</dbReference>
<name>A0A371I0J1_MUCPR</name>
<keyword evidence="4" id="KW-1185">Reference proteome</keyword>
<dbReference type="Proteomes" id="UP000257109">
    <property type="component" value="Unassembled WGS sequence"/>
</dbReference>
<evidence type="ECO:0000313" key="3">
    <source>
        <dbReference type="EMBL" id="RDY08529.1"/>
    </source>
</evidence>
<dbReference type="InterPro" id="IPR007321">
    <property type="entry name" value="Transposase_28"/>
</dbReference>
<dbReference type="PANTHER" id="PTHR31099:SF49">
    <property type="entry name" value="MYOSIN HEAVY CHAIN-LIKE PROTEIN"/>
    <property type="match status" value="1"/>
</dbReference>
<dbReference type="AlphaFoldDB" id="A0A371I0J1"/>
<sequence length="276" mass="30718">MSSAQDSGKGNRSQSNPSENVPNLEASSFSSSSYFSRAKALAIAPEFGVGAREISSLSPTYCPQERYEWIDLTYKTPDECVCHSGKDEDSDFIYMYETLFKDLRVTLPFDSFAARVLRILKVAPTQLHPNGWASMQAFCMVCRALSITPTTHLFLSYYTTRQEFDFYCLMERSLKKRGATVGVKSASQDVTITKALPPTAPKVVAAIKKTSAIGVDDKWVDSLKDTMCLIVTKCGIQRIMQKQLNVVKCRLTVGRLKCDLDDLGRRPSRTADMISA</sequence>
<gene>
    <name evidence="3" type="ORF">CR513_07222</name>
</gene>
<feature type="region of interest" description="Disordered" evidence="1">
    <location>
        <begin position="1"/>
        <end position="26"/>
    </location>
</feature>
<protein>
    <recommendedName>
        <fullName evidence="2">Transposase (putative) gypsy type domain-containing protein</fullName>
    </recommendedName>
</protein>
<evidence type="ECO:0000313" key="4">
    <source>
        <dbReference type="Proteomes" id="UP000257109"/>
    </source>
</evidence>
<proteinExistence type="predicted"/>
<comment type="caution">
    <text evidence="3">The sequence shown here is derived from an EMBL/GenBank/DDBJ whole genome shotgun (WGS) entry which is preliminary data.</text>
</comment>